<name>A0A510JN11_9FUSO</name>
<dbReference type="Proteomes" id="UP000322617">
    <property type="component" value="Chromosome"/>
</dbReference>
<dbReference type="RefSeq" id="WP_018450176.1">
    <property type="nucleotide sequence ID" value="NZ_AP019827.1"/>
</dbReference>
<organism evidence="1 2">
    <name type="scientific">Leptotrichia shahii</name>
    <dbReference type="NCBI Taxonomy" id="157691"/>
    <lineage>
        <taxon>Bacteria</taxon>
        <taxon>Fusobacteriati</taxon>
        <taxon>Fusobacteriota</taxon>
        <taxon>Fusobacteriia</taxon>
        <taxon>Fusobacteriales</taxon>
        <taxon>Leptotrichiaceae</taxon>
        <taxon>Leptotrichia</taxon>
    </lineage>
</organism>
<dbReference type="KEGG" id="lsz:JCM16776_0854"/>
<dbReference type="AlphaFoldDB" id="A0A510JN11"/>
<dbReference type="OrthoDB" id="81594at2"/>
<protein>
    <recommendedName>
        <fullName evidence="3">DKNYY family protein</fullName>
    </recommendedName>
</protein>
<dbReference type="STRING" id="1122172.GCA_000373045_00549"/>
<evidence type="ECO:0000313" key="2">
    <source>
        <dbReference type="Proteomes" id="UP000322617"/>
    </source>
</evidence>
<accession>A0A510JN11</accession>
<dbReference type="InterPro" id="IPR027375">
    <property type="entry name" value="DKNYY"/>
</dbReference>
<dbReference type="EMBL" id="AP019827">
    <property type="protein sequence ID" value="BBM40634.1"/>
    <property type="molecule type" value="Genomic_DNA"/>
</dbReference>
<evidence type="ECO:0008006" key="3">
    <source>
        <dbReference type="Google" id="ProtNLM"/>
    </source>
</evidence>
<gene>
    <name evidence="1" type="ORF">JCM16776_0854</name>
</gene>
<keyword evidence="2" id="KW-1185">Reference proteome</keyword>
<sequence length="357" mass="42908">MKRKNLLKILILFILVGSLANAEYIKRNGEIYYREWSEEKPKILKNIDKKSFEILENDFAKDKNNIYYEGEKIEKIDPKSAKIFGSHFVKDEKMVFDADEKKELKDVDTQTLKSVGDYYFKDKNNAYFDMEKIDEKVDLETFVYLDYFYAKDKNNLYFYGQKVKGVSPNNFEFWTLLSSVPDNIIKSGNDFYLVYENNSNEKIYAKKMDFPSDKDTFESFSMRVYKDKNNFYYYDDTDDIKKGKTLIKFKNEADMKTLKFLKEKNGEKSDEYIKDEKNVYYVDEENVEIKKIENADYKTFQVIEYLYAKDKNNVYYQGKKLNNVNPNYFKIVDNEIKYNNEFYKIDDNMNLIKIERE</sequence>
<proteinExistence type="predicted"/>
<reference evidence="1 2" key="1">
    <citation type="submission" date="2019-07" db="EMBL/GenBank/DDBJ databases">
        <title>Complete Genome Sequence of Leptotrichia shahii Strain JCM 16776.</title>
        <authorList>
            <person name="Watanabe S."/>
            <person name="Cui L."/>
        </authorList>
    </citation>
    <scope>NUCLEOTIDE SEQUENCE [LARGE SCALE GENOMIC DNA]</scope>
    <source>
        <strain evidence="1 2">JCM16776</strain>
    </source>
</reference>
<evidence type="ECO:0000313" key="1">
    <source>
        <dbReference type="EMBL" id="BBM40634.1"/>
    </source>
</evidence>
<dbReference type="Pfam" id="PF13644">
    <property type="entry name" value="DKNYY"/>
    <property type="match status" value="2"/>
</dbReference>